<dbReference type="HOGENOM" id="CLU_1353534_0_0_0"/>
<protein>
    <submittedName>
        <fullName evidence="2">Uncharacterized protein</fullName>
    </submittedName>
</protein>
<dbReference type="Proteomes" id="UP000007013">
    <property type="component" value="Chromosome"/>
</dbReference>
<proteinExistence type="predicted"/>
<keyword evidence="3" id="KW-1185">Reference proteome</keyword>
<gene>
    <name evidence="2" type="ordered locus">Oter_2615</name>
</gene>
<name>B1ZU14_OPITP</name>
<accession>B1ZU14</accession>
<dbReference type="EMBL" id="CP001032">
    <property type="protein sequence ID" value="ACB75896.1"/>
    <property type="molecule type" value="Genomic_DNA"/>
</dbReference>
<dbReference type="AlphaFoldDB" id="B1ZU14"/>
<dbReference type="RefSeq" id="WP_012375431.1">
    <property type="nucleotide sequence ID" value="NC_010571.1"/>
</dbReference>
<feature type="region of interest" description="Disordered" evidence="1">
    <location>
        <begin position="1"/>
        <end position="22"/>
    </location>
</feature>
<dbReference type="KEGG" id="ote:Oter_2615"/>
<evidence type="ECO:0000256" key="1">
    <source>
        <dbReference type="SAM" id="MobiDB-lite"/>
    </source>
</evidence>
<dbReference type="STRING" id="452637.Oter_2615"/>
<reference evidence="2 3" key="1">
    <citation type="journal article" date="2011" name="J. Bacteriol.">
        <title>Genome sequence of the verrucomicrobium Opitutus terrae PB90-1, an abundant inhabitant of rice paddy soil ecosystems.</title>
        <authorList>
            <person name="van Passel M.W."/>
            <person name="Kant R."/>
            <person name="Palva A."/>
            <person name="Copeland A."/>
            <person name="Lucas S."/>
            <person name="Lapidus A."/>
            <person name="Glavina del Rio T."/>
            <person name="Pitluck S."/>
            <person name="Goltsman E."/>
            <person name="Clum A."/>
            <person name="Sun H."/>
            <person name="Schmutz J."/>
            <person name="Larimer F.W."/>
            <person name="Land M.L."/>
            <person name="Hauser L."/>
            <person name="Kyrpides N."/>
            <person name="Mikhailova N."/>
            <person name="Richardson P.P."/>
            <person name="Janssen P.H."/>
            <person name="de Vos W.M."/>
            <person name="Smidt H."/>
        </authorList>
    </citation>
    <scope>NUCLEOTIDE SEQUENCE [LARGE SCALE GENOMIC DNA]</scope>
    <source>
        <strain evidence="3">DSM 11246 / JCM 15787 / PB90-1</strain>
    </source>
</reference>
<sequence>MSTTPVPNARAHTARPAKKNDYSFPRAAKPAAQIPPFVLLTNDNVESVHRELRLQGEALWYTHHGYRGLFGGIWRTGRTFFTPKLGVCLGPEVFYPVGANDREALGAFGHSRASVLAREARVARAAREFVQPIARELRGDAFLELADRHADRHVLHVFLPISAVQERFTPREWFLFWRQQNAQFHIEYAKLHCRELIVGSCA</sequence>
<evidence type="ECO:0000313" key="3">
    <source>
        <dbReference type="Proteomes" id="UP000007013"/>
    </source>
</evidence>
<organism evidence="2 3">
    <name type="scientific">Opitutus terrae (strain DSM 11246 / JCM 15787 / PB90-1)</name>
    <dbReference type="NCBI Taxonomy" id="452637"/>
    <lineage>
        <taxon>Bacteria</taxon>
        <taxon>Pseudomonadati</taxon>
        <taxon>Verrucomicrobiota</taxon>
        <taxon>Opitutia</taxon>
        <taxon>Opitutales</taxon>
        <taxon>Opitutaceae</taxon>
        <taxon>Opitutus</taxon>
    </lineage>
</organism>
<evidence type="ECO:0000313" key="2">
    <source>
        <dbReference type="EMBL" id="ACB75896.1"/>
    </source>
</evidence>